<gene>
    <name evidence="2" type="ORF">F2P58_23640</name>
</gene>
<dbReference type="Proteomes" id="UP000326789">
    <property type="component" value="Unassembled WGS sequence"/>
</dbReference>
<protein>
    <submittedName>
        <fullName evidence="2">Nuclear transport factor 2 family protein</fullName>
    </submittedName>
</protein>
<evidence type="ECO:0000313" key="2">
    <source>
        <dbReference type="EMBL" id="KAB0285505.1"/>
    </source>
</evidence>
<proteinExistence type="predicted"/>
<dbReference type="Gene3D" id="3.10.450.50">
    <property type="match status" value="1"/>
</dbReference>
<accession>A0A5N3QW96</accession>
<organism evidence="2 3">
    <name type="scientific">Vibrio fortis</name>
    <dbReference type="NCBI Taxonomy" id="212667"/>
    <lineage>
        <taxon>Bacteria</taxon>
        <taxon>Pseudomonadati</taxon>
        <taxon>Pseudomonadota</taxon>
        <taxon>Gammaproteobacteria</taxon>
        <taxon>Vibrionales</taxon>
        <taxon>Vibrionaceae</taxon>
        <taxon>Vibrio</taxon>
    </lineage>
</organism>
<reference evidence="2 3" key="1">
    <citation type="submission" date="2019-09" db="EMBL/GenBank/DDBJ databases">
        <title>Whole genome sequence of Vibrio fortis.</title>
        <authorList>
            <person name="Das S.K."/>
        </authorList>
    </citation>
    <scope>NUCLEOTIDE SEQUENCE [LARGE SCALE GENOMIC DNA]</scope>
    <source>
        <strain evidence="2 3">AN60</strain>
    </source>
</reference>
<dbReference type="AlphaFoldDB" id="A0A5N3QW96"/>
<evidence type="ECO:0000313" key="3">
    <source>
        <dbReference type="Proteomes" id="UP000326789"/>
    </source>
</evidence>
<feature type="signal peptide" evidence="1">
    <location>
        <begin position="1"/>
        <end position="17"/>
    </location>
</feature>
<dbReference type="InterPro" id="IPR032710">
    <property type="entry name" value="NTF2-like_dom_sf"/>
</dbReference>
<dbReference type="EMBL" id="VWSE01000010">
    <property type="protein sequence ID" value="KAB0285505.1"/>
    <property type="molecule type" value="Genomic_DNA"/>
</dbReference>
<evidence type="ECO:0000256" key="1">
    <source>
        <dbReference type="SAM" id="SignalP"/>
    </source>
</evidence>
<keyword evidence="1" id="KW-0732">Signal</keyword>
<comment type="caution">
    <text evidence="2">The sequence shown here is derived from an EMBL/GenBank/DDBJ whole genome shotgun (WGS) entry which is preliminary data.</text>
</comment>
<name>A0A5N3QW96_9VIBR</name>
<dbReference type="SUPFAM" id="SSF54427">
    <property type="entry name" value="NTF2-like"/>
    <property type="match status" value="1"/>
</dbReference>
<feature type="chain" id="PRO_5024291354" evidence="1">
    <location>
        <begin position="18"/>
        <end position="122"/>
    </location>
</feature>
<sequence>MRYLLLALALSPSLTYAQPLPPAIDCYQTNTQSEDIDAYMSCFAENSVMTDVSRNFEGKNAIRRWALREVIPYGRSFSHVRILEKNDSYAKTEVAWSTWIAHYHYWWNNDGKITRMSLQYAE</sequence>
<dbReference type="RefSeq" id="WP_150873204.1">
    <property type="nucleotide sequence ID" value="NZ_VWSE01000010.1"/>
</dbReference>